<accession>A0A931DH19</accession>
<dbReference type="GO" id="GO:0003677">
    <property type="term" value="F:DNA binding"/>
    <property type="evidence" value="ECO:0007669"/>
    <property type="project" value="InterPro"/>
</dbReference>
<reference evidence="2" key="1">
    <citation type="submission" date="2020-11" db="EMBL/GenBank/DDBJ databases">
        <title>Sequencing the genomes of 1000 actinobacteria strains.</title>
        <authorList>
            <person name="Klenk H.-P."/>
        </authorList>
    </citation>
    <scope>NUCLEOTIDE SEQUENCE</scope>
    <source>
        <strain evidence="2">DSM 43175</strain>
    </source>
</reference>
<dbReference type="AlphaFoldDB" id="A0A931DH19"/>
<name>A0A931DH19_9ACTN</name>
<evidence type="ECO:0000259" key="1">
    <source>
        <dbReference type="PROSITE" id="PS50943"/>
    </source>
</evidence>
<gene>
    <name evidence="2" type="ORF">IW256_003250</name>
</gene>
<dbReference type="InterPro" id="IPR010982">
    <property type="entry name" value="Lambda_DNA-bd_dom_sf"/>
</dbReference>
<dbReference type="Pfam" id="PF13560">
    <property type="entry name" value="HTH_31"/>
    <property type="match status" value="1"/>
</dbReference>
<evidence type="ECO:0000313" key="2">
    <source>
        <dbReference type="EMBL" id="MBG6089137.1"/>
    </source>
</evidence>
<dbReference type="SUPFAM" id="SSF47413">
    <property type="entry name" value="lambda repressor-like DNA-binding domains"/>
    <property type="match status" value="1"/>
</dbReference>
<dbReference type="PROSITE" id="PS50943">
    <property type="entry name" value="HTH_CROC1"/>
    <property type="match status" value="1"/>
</dbReference>
<dbReference type="InterPro" id="IPR001387">
    <property type="entry name" value="Cro/C1-type_HTH"/>
</dbReference>
<dbReference type="Proteomes" id="UP000614047">
    <property type="component" value="Unassembled WGS sequence"/>
</dbReference>
<dbReference type="RefSeq" id="WP_197011780.1">
    <property type="nucleotide sequence ID" value="NZ_BAABES010000022.1"/>
</dbReference>
<sequence>MSDESGDFTRDPLIRAYAAVLRGYRDEAKLSRAKLAEALGCSPQWIEKVETGQKPPSEETSDDLDTYFKTPGRTFHLIWQEIKREGKHLALPPGFPAFVKREAEASVMQIFAPWSCTACSRRPRTPPRS</sequence>
<organism evidence="2 3">
    <name type="scientific">Actinomadura viridis</name>
    <dbReference type="NCBI Taxonomy" id="58110"/>
    <lineage>
        <taxon>Bacteria</taxon>
        <taxon>Bacillati</taxon>
        <taxon>Actinomycetota</taxon>
        <taxon>Actinomycetes</taxon>
        <taxon>Streptosporangiales</taxon>
        <taxon>Thermomonosporaceae</taxon>
        <taxon>Actinomadura</taxon>
    </lineage>
</organism>
<evidence type="ECO:0000313" key="3">
    <source>
        <dbReference type="Proteomes" id="UP000614047"/>
    </source>
</evidence>
<feature type="domain" description="HTH cro/C1-type" evidence="1">
    <location>
        <begin position="21"/>
        <end position="75"/>
    </location>
</feature>
<dbReference type="Gene3D" id="1.10.260.40">
    <property type="entry name" value="lambda repressor-like DNA-binding domains"/>
    <property type="match status" value="1"/>
</dbReference>
<dbReference type="EMBL" id="JADOUA010000001">
    <property type="protein sequence ID" value="MBG6089137.1"/>
    <property type="molecule type" value="Genomic_DNA"/>
</dbReference>
<keyword evidence="3" id="KW-1185">Reference proteome</keyword>
<comment type="caution">
    <text evidence="2">The sequence shown here is derived from an EMBL/GenBank/DDBJ whole genome shotgun (WGS) entry which is preliminary data.</text>
</comment>
<proteinExistence type="predicted"/>
<dbReference type="CDD" id="cd00093">
    <property type="entry name" value="HTH_XRE"/>
    <property type="match status" value="1"/>
</dbReference>
<protein>
    <submittedName>
        <fullName evidence="2">Transcriptional regulator with XRE-family HTH domain</fullName>
    </submittedName>
</protein>
<dbReference type="SMART" id="SM00530">
    <property type="entry name" value="HTH_XRE"/>
    <property type="match status" value="1"/>
</dbReference>